<dbReference type="InterPro" id="IPR000792">
    <property type="entry name" value="Tscrpt_reg_LuxR_C"/>
</dbReference>
<evidence type="ECO:0000256" key="7">
    <source>
        <dbReference type="PROSITE-ProRule" id="PRU00169"/>
    </source>
</evidence>
<reference evidence="10 11" key="1">
    <citation type="submission" date="2020-04" db="EMBL/GenBank/DDBJ databases">
        <authorList>
            <person name="Zhang R."/>
            <person name="Schippers A."/>
        </authorList>
    </citation>
    <scope>NUCLEOTIDE SEQUENCE [LARGE SCALE GENOMIC DNA]</scope>
    <source>
        <strain evidence="10 11">DSM 109850</strain>
    </source>
</reference>
<dbReference type="Gene3D" id="3.40.50.2300">
    <property type="match status" value="1"/>
</dbReference>
<dbReference type="AlphaFoldDB" id="A0A7Y0L911"/>
<dbReference type="PROSITE" id="PS00622">
    <property type="entry name" value="HTH_LUXR_1"/>
    <property type="match status" value="1"/>
</dbReference>
<dbReference type="PANTHER" id="PTHR43214:SF43">
    <property type="entry name" value="TWO-COMPONENT RESPONSE REGULATOR"/>
    <property type="match status" value="1"/>
</dbReference>
<dbReference type="GO" id="GO:0006355">
    <property type="term" value="P:regulation of DNA-templated transcription"/>
    <property type="evidence" value="ECO:0007669"/>
    <property type="project" value="InterPro"/>
</dbReference>
<keyword evidence="4" id="KW-0238">DNA-binding</keyword>
<dbReference type="GO" id="GO:0000160">
    <property type="term" value="P:phosphorelay signal transduction system"/>
    <property type="evidence" value="ECO:0007669"/>
    <property type="project" value="InterPro"/>
</dbReference>
<keyword evidence="5" id="KW-0804">Transcription</keyword>
<dbReference type="RefSeq" id="WP_169102942.1">
    <property type="nucleotide sequence ID" value="NZ_JABBVZ010000143.1"/>
</dbReference>
<evidence type="ECO:0000256" key="2">
    <source>
        <dbReference type="ARBA" id="ARBA00022553"/>
    </source>
</evidence>
<evidence type="ECO:0000256" key="1">
    <source>
        <dbReference type="ARBA" id="ARBA00018672"/>
    </source>
</evidence>
<dbReference type="InterPro" id="IPR039420">
    <property type="entry name" value="WalR-like"/>
</dbReference>
<protein>
    <recommendedName>
        <fullName evidence="1">Stage 0 sporulation protein A homolog</fullName>
    </recommendedName>
</protein>
<evidence type="ECO:0000256" key="5">
    <source>
        <dbReference type="ARBA" id="ARBA00023163"/>
    </source>
</evidence>
<comment type="caution">
    <text evidence="10">The sequence shown here is derived from an EMBL/GenBank/DDBJ whole genome shotgun (WGS) entry which is preliminary data.</text>
</comment>
<accession>A0A7Y0L911</accession>
<dbReference type="SMART" id="SM00421">
    <property type="entry name" value="HTH_LUXR"/>
    <property type="match status" value="1"/>
</dbReference>
<evidence type="ECO:0000259" key="9">
    <source>
        <dbReference type="PROSITE" id="PS50110"/>
    </source>
</evidence>
<dbReference type="Pfam" id="PF00196">
    <property type="entry name" value="GerE"/>
    <property type="match status" value="1"/>
</dbReference>
<keyword evidence="3" id="KW-0805">Transcription regulation</keyword>
<comment type="function">
    <text evidence="6">May play the central regulatory role in sporulation. It may be an element of the effector pathway responsible for the activation of sporulation genes in response to nutritional stress. Spo0A may act in concert with spo0H (a sigma factor) to control the expression of some genes that are critical to the sporulation process.</text>
</comment>
<dbReference type="PRINTS" id="PR00038">
    <property type="entry name" value="HTHLUXR"/>
</dbReference>
<dbReference type="InterPro" id="IPR001789">
    <property type="entry name" value="Sig_transdc_resp-reg_receiver"/>
</dbReference>
<dbReference type="SUPFAM" id="SSF52172">
    <property type="entry name" value="CheY-like"/>
    <property type="match status" value="1"/>
</dbReference>
<evidence type="ECO:0000256" key="4">
    <source>
        <dbReference type="ARBA" id="ARBA00023125"/>
    </source>
</evidence>
<dbReference type="EMBL" id="JABBVZ010000143">
    <property type="protein sequence ID" value="NMP24735.1"/>
    <property type="molecule type" value="Genomic_DNA"/>
</dbReference>
<feature type="modified residue" description="4-aspartylphosphate" evidence="7">
    <location>
        <position position="57"/>
    </location>
</feature>
<dbReference type="InterPro" id="IPR058245">
    <property type="entry name" value="NreC/VraR/RcsB-like_REC"/>
</dbReference>
<dbReference type="PANTHER" id="PTHR43214">
    <property type="entry name" value="TWO-COMPONENT RESPONSE REGULATOR"/>
    <property type="match status" value="1"/>
</dbReference>
<dbReference type="Pfam" id="PF00072">
    <property type="entry name" value="Response_reg"/>
    <property type="match status" value="1"/>
</dbReference>
<dbReference type="PROSITE" id="PS50110">
    <property type="entry name" value="RESPONSE_REGULATORY"/>
    <property type="match status" value="1"/>
</dbReference>
<keyword evidence="11" id="KW-1185">Reference proteome</keyword>
<evidence type="ECO:0000256" key="3">
    <source>
        <dbReference type="ARBA" id="ARBA00023015"/>
    </source>
</evidence>
<evidence type="ECO:0000313" key="10">
    <source>
        <dbReference type="EMBL" id="NMP24735.1"/>
    </source>
</evidence>
<dbReference type="CDD" id="cd06170">
    <property type="entry name" value="LuxR_C_like"/>
    <property type="match status" value="1"/>
</dbReference>
<proteinExistence type="predicted"/>
<dbReference type="SUPFAM" id="SSF46894">
    <property type="entry name" value="C-terminal effector domain of the bipartite response regulators"/>
    <property type="match status" value="1"/>
</dbReference>
<organism evidence="10 11">
    <name type="scientific">Sulfobacillus harzensis</name>
    <dbReference type="NCBI Taxonomy" id="2729629"/>
    <lineage>
        <taxon>Bacteria</taxon>
        <taxon>Bacillati</taxon>
        <taxon>Bacillota</taxon>
        <taxon>Clostridia</taxon>
        <taxon>Eubacteriales</taxon>
        <taxon>Clostridiales Family XVII. Incertae Sedis</taxon>
        <taxon>Sulfobacillus</taxon>
    </lineage>
</organism>
<feature type="domain" description="HTH luxR-type" evidence="8">
    <location>
        <begin position="137"/>
        <end position="202"/>
    </location>
</feature>
<keyword evidence="2 7" id="KW-0597">Phosphoprotein</keyword>
<name>A0A7Y0L911_9FIRM</name>
<evidence type="ECO:0000259" key="8">
    <source>
        <dbReference type="PROSITE" id="PS50043"/>
    </source>
</evidence>
<evidence type="ECO:0000256" key="6">
    <source>
        <dbReference type="ARBA" id="ARBA00024867"/>
    </source>
</evidence>
<dbReference type="PROSITE" id="PS50043">
    <property type="entry name" value="HTH_LUXR_2"/>
    <property type="match status" value="1"/>
</dbReference>
<dbReference type="InterPro" id="IPR011006">
    <property type="entry name" value="CheY-like_superfamily"/>
</dbReference>
<feature type="domain" description="Response regulatory" evidence="9">
    <location>
        <begin position="6"/>
        <end position="123"/>
    </location>
</feature>
<dbReference type="Proteomes" id="UP000533476">
    <property type="component" value="Unassembled WGS sequence"/>
</dbReference>
<dbReference type="GO" id="GO:0003677">
    <property type="term" value="F:DNA binding"/>
    <property type="evidence" value="ECO:0007669"/>
    <property type="project" value="UniProtKB-KW"/>
</dbReference>
<dbReference type="InterPro" id="IPR016032">
    <property type="entry name" value="Sig_transdc_resp-reg_C-effctor"/>
</dbReference>
<sequence length="210" mass="23652">MGHPIIIGVVDDHPVVREGLRVFLDGFQDIRVGFDVGRAGEAIEALRREPCHVLLLDLLLQDDMDGAELFDRVRQEFPTVRVLVLTSSRDSETLRYLERQGASGYLDKTVNPDDLVSAIRQIFQGRRIWDQFPSSNTADMLEPLTPRELDVLSLLAEGLSNKEIGARLNIREKTVKVHISHILAKLDVYDRTQAVIAAHQRGLVRLSARP</sequence>
<dbReference type="SMART" id="SM00448">
    <property type="entry name" value="REC"/>
    <property type="match status" value="1"/>
</dbReference>
<dbReference type="CDD" id="cd17535">
    <property type="entry name" value="REC_NarL-like"/>
    <property type="match status" value="1"/>
</dbReference>
<gene>
    <name evidence="10" type="ORF">HIJ39_20720</name>
</gene>
<evidence type="ECO:0000313" key="11">
    <source>
        <dbReference type="Proteomes" id="UP000533476"/>
    </source>
</evidence>